<sequence>MNVSQKIQYCRTLRNLTQDEVGNLLHVSRKTISGWETGRSSPDILSLVKLCNLFDISLDDLLRDEHMIDRDYHG</sequence>
<protein>
    <recommendedName>
        <fullName evidence="2">HTH cro/C1-type domain-containing protein</fullName>
    </recommendedName>
</protein>
<dbReference type="GeneID" id="72460896"/>
<dbReference type="SMART" id="SM00530">
    <property type="entry name" value="HTH_XRE"/>
    <property type="match status" value="1"/>
</dbReference>
<accession>A0A4R5NKU0</accession>
<dbReference type="SUPFAM" id="SSF47413">
    <property type="entry name" value="lambda repressor-like DNA-binding domains"/>
    <property type="match status" value="1"/>
</dbReference>
<dbReference type="PANTHER" id="PTHR46558:SF4">
    <property type="entry name" value="DNA-BIDING PHAGE PROTEIN"/>
    <property type="match status" value="1"/>
</dbReference>
<evidence type="ECO:0000313" key="3">
    <source>
        <dbReference type="EMBL" id="TDG74960.1"/>
    </source>
</evidence>
<organism evidence="3 4">
    <name type="scientific">Lentilactobacillus buchneri DSM 20057</name>
    <dbReference type="NCBI Taxonomy" id="1423728"/>
    <lineage>
        <taxon>Bacteria</taxon>
        <taxon>Bacillati</taxon>
        <taxon>Bacillota</taxon>
        <taxon>Bacilli</taxon>
        <taxon>Lactobacillales</taxon>
        <taxon>Lactobacillaceae</taxon>
        <taxon>Lentilactobacillus</taxon>
    </lineage>
</organism>
<dbReference type="Pfam" id="PF01381">
    <property type="entry name" value="HTH_3"/>
    <property type="match status" value="1"/>
</dbReference>
<feature type="domain" description="HTH cro/C1-type" evidence="2">
    <location>
        <begin position="7"/>
        <end position="61"/>
    </location>
</feature>
<comment type="caution">
    <text evidence="3">The sequence shown here is derived from an EMBL/GenBank/DDBJ whole genome shotgun (WGS) entry which is preliminary data.</text>
</comment>
<name>A0A4R5NKU0_LENBU</name>
<gene>
    <name evidence="3" type="ORF">C5L32_000442</name>
</gene>
<evidence type="ECO:0000256" key="1">
    <source>
        <dbReference type="ARBA" id="ARBA00023125"/>
    </source>
</evidence>
<dbReference type="InterPro" id="IPR001387">
    <property type="entry name" value="Cro/C1-type_HTH"/>
</dbReference>
<dbReference type="AlphaFoldDB" id="A0A4R5NKU0"/>
<proteinExistence type="predicted"/>
<dbReference type="PANTHER" id="PTHR46558">
    <property type="entry name" value="TRACRIPTIONAL REGULATORY PROTEIN-RELATED-RELATED"/>
    <property type="match status" value="1"/>
</dbReference>
<dbReference type="GO" id="GO:0003677">
    <property type="term" value="F:DNA binding"/>
    <property type="evidence" value="ECO:0007669"/>
    <property type="project" value="UniProtKB-KW"/>
</dbReference>
<dbReference type="Gene3D" id="1.10.260.40">
    <property type="entry name" value="lambda repressor-like DNA-binding domains"/>
    <property type="match status" value="1"/>
</dbReference>
<dbReference type="InterPro" id="IPR010982">
    <property type="entry name" value="Lambda_DNA-bd_dom_sf"/>
</dbReference>
<dbReference type="Proteomes" id="UP000295181">
    <property type="component" value="Unassembled WGS sequence"/>
</dbReference>
<evidence type="ECO:0000313" key="4">
    <source>
        <dbReference type="Proteomes" id="UP000295181"/>
    </source>
</evidence>
<dbReference type="PROSITE" id="PS50943">
    <property type="entry name" value="HTH_CROC1"/>
    <property type="match status" value="1"/>
</dbReference>
<reference evidence="3 4" key="1">
    <citation type="journal article" date="2019" name="Appl. Microbiol. Biotechnol.">
        <title>Uncovering carbohydrate metabolism through a genotype-phenotype association study of 56 lactic acid bacteria genomes.</title>
        <authorList>
            <person name="Buron-Moles G."/>
            <person name="Chailyan A."/>
            <person name="Dolejs I."/>
            <person name="Forster J."/>
            <person name="Miks M.H."/>
        </authorList>
    </citation>
    <scope>NUCLEOTIDE SEQUENCE [LARGE SCALE GENOMIC DNA]</scope>
    <source>
        <strain evidence="3 4">ATCC 4005</strain>
    </source>
</reference>
<keyword evidence="1" id="KW-0238">DNA-binding</keyword>
<dbReference type="EMBL" id="PUFP01000072">
    <property type="protein sequence ID" value="TDG74960.1"/>
    <property type="molecule type" value="Genomic_DNA"/>
</dbReference>
<evidence type="ECO:0000259" key="2">
    <source>
        <dbReference type="PROSITE" id="PS50943"/>
    </source>
</evidence>
<dbReference type="RefSeq" id="WP_013727037.1">
    <property type="nucleotide sequence ID" value="NZ_AZDM01000018.1"/>
</dbReference>
<dbReference type="CDD" id="cd00093">
    <property type="entry name" value="HTH_XRE"/>
    <property type="match status" value="1"/>
</dbReference>